<dbReference type="GO" id="GO:0006784">
    <property type="term" value="P:heme A biosynthetic process"/>
    <property type="evidence" value="ECO:0007669"/>
    <property type="project" value="TreeGrafter"/>
</dbReference>
<dbReference type="InterPro" id="IPR044878">
    <property type="entry name" value="UbiA_sf"/>
</dbReference>
<comment type="caution">
    <text evidence="15">The sequence shown here is derived from an EMBL/GenBank/DDBJ whole genome shotgun (WGS) entry which is preliminary data.</text>
</comment>
<evidence type="ECO:0000256" key="11">
    <source>
        <dbReference type="ARBA" id="ARBA00023136"/>
    </source>
</evidence>
<dbReference type="EC" id="2.5.1.141" evidence="3"/>
<evidence type="ECO:0000256" key="7">
    <source>
        <dbReference type="ARBA" id="ARBA00022946"/>
    </source>
</evidence>
<evidence type="ECO:0000256" key="9">
    <source>
        <dbReference type="ARBA" id="ARBA00023128"/>
    </source>
</evidence>
<sequence length="375" mass="42021">MSNIFHYQVKFLLSTSRCKFCNSTFKKYVNFRPSYAYFGDNSKSNALSSSTLPSCGDGFSTKRDTLAWKPTPSTKEGNLLQQYLKLSKIRLTTLVVVTSMAGYAVAPAPFDWTHFALCVFGTGLLSSAANAVNQFHETPFDAQMSRTKHRIIVCGKITPLHAMSFATISSLSGLGILYFGVNGLTATLGFTNLILYTAVYTPLKRISILNTWVGSIVGALPPLMGWAACANTLGPGAWLMAALLYSWQFPHFNALSWNLRPDYSRAGYRMMAVTNPTLCKRVALRHTVALQVMCLMAPLLDTTNWWFVLETMPVNLYFIYLAYQFYSNASSSSSRKLFRYSLLHLPIVMILFLVNKKKWFVFKNEDEEISSSDVL</sequence>
<evidence type="ECO:0000256" key="10">
    <source>
        <dbReference type="ARBA" id="ARBA00023133"/>
    </source>
</evidence>
<dbReference type="Gene3D" id="1.10.357.140">
    <property type="entry name" value="UbiA prenyltransferase"/>
    <property type="match status" value="1"/>
</dbReference>
<comment type="similarity">
    <text evidence="2">Belongs to the UbiA prenyltransferase family.</text>
</comment>
<evidence type="ECO:0000256" key="12">
    <source>
        <dbReference type="ARBA" id="ARBA00030253"/>
    </source>
</evidence>
<keyword evidence="6 14" id="KW-0812">Transmembrane</keyword>
<evidence type="ECO:0000313" key="16">
    <source>
        <dbReference type="Proteomes" id="UP001431783"/>
    </source>
</evidence>
<dbReference type="PANTHER" id="PTHR43448">
    <property type="entry name" value="PROTOHEME IX FARNESYLTRANSFERASE, MITOCHONDRIAL"/>
    <property type="match status" value="1"/>
</dbReference>
<feature type="transmembrane region" description="Helical" evidence="14">
    <location>
        <begin position="305"/>
        <end position="325"/>
    </location>
</feature>
<dbReference type="GO" id="GO:0008495">
    <property type="term" value="F:protoheme IX farnesyltransferase activity"/>
    <property type="evidence" value="ECO:0007669"/>
    <property type="project" value="UniProtKB-EC"/>
</dbReference>
<accession>A0AAW1VCL6</accession>
<dbReference type="InterPro" id="IPR000537">
    <property type="entry name" value="UbiA_prenyltransferase"/>
</dbReference>
<keyword evidence="11 14" id="KW-0472">Membrane</keyword>
<dbReference type="FunFam" id="1.10.357.140:FF:000004">
    <property type="entry name" value="Protoheme IX farnesyltransferase, mitochondrial"/>
    <property type="match status" value="1"/>
</dbReference>
<gene>
    <name evidence="15" type="ORF">WA026_007140</name>
</gene>
<keyword evidence="16" id="KW-1185">Reference proteome</keyword>
<protein>
    <recommendedName>
        <fullName evidence="4">Protoheme IX farnesyltransferase, mitochondrial</fullName>
        <ecNumber evidence="3">2.5.1.141</ecNumber>
    </recommendedName>
    <alternativeName>
        <fullName evidence="12">Heme O synthase</fullName>
    </alternativeName>
</protein>
<feature type="transmembrane region" description="Helical" evidence="14">
    <location>
        <begin position="184"/>
        <end position="203"/>
    </location>
</feature>
<evidence type="ECO:0000256" key="3">
    <source>
        <dbReference type="ARBA" id="ARBA00012292"/>
    </source>
</evidence>
<keyword evidence="9" id="KW-0496">Mitochondrion</keyword>
<reference evidence="15 16" key="1">
    <citation type="submission" date="2023-03" db="EMBL/GenBank/DDBJ databases">
        <title>Genome insight into feeding habits of ladybird beetles.</title>
        <authorList>
            <person name="Li H.-S."/>
            <person name="Huang Y.-H."/>
            <person name="Pang H."/>
        </authorList>
    </citation>
    <scope>NUCLEOTIDE SEQUENCE [LARGE SCALE GENOMIC DNA]</scope>
    <source>
        <strain evidence="15">SYSU_2023b</strain>
        <tissue evidence="15">Whole body</tissue>
    </source>
</reference>
<dbReference type="Proteomes" id="UP001431783">
    <property type="component" value="Unassembled WGS sequence"/>
</dbReference>
<keyword evidence="7" id="KW-0809">Transit peptide</keyword>
<dbReference type="EMBL" id="JARQZJ010000123">
    <property type="protein sequence ID" value="KAK9889760.1"/>
    <property type="molecule type" value="Genomic_DNA"/>
</dbReference>
<evidence type="ECO:0000256" key="13">
    <source>
        <dbReference type="ARBA" id="ARBA00047690"/>
    </source>
</evidence>
<name>A0AAW1VCL6_9CUCU</name>
<proteinExistence type="inferred from homology"/>
<dbReference type="CDD" id="cd13957">
    <property type="entry name" value="PT_UbiA_Cox10"/>
    <property type="match status" value="1"/>
</dbReference>
<keyword evidence="5" id="KW-0808">Transferase</keyword>
<keyword evidence="10" id="KW-0350">Heme biosynthesis</keyword>
<evidence type="ECO:0000313" key="15">
    <source>
        <dbReference type="EMBL" id="KAK9889760.1"/>
    </source>
</evidence>
<dbReference type="InterPro" id="IPR030470">
    <property type="entry name" value="UbiA_prenylTrfase_CS"/>
</dbReference>
<evidence type="ECO:0000256" key="8">
    <source>
        <dbReference type="ARBA" id="ARBA00022989"/>
    </source>
</evidence>
<feature type="transmembrane region" description="Helical" evidence="14">
    <location>
        <begin position="89"/>
        <end position="106"/>
    </location>
</feature>
<dbReference type="Pfam" id="PF01040">
    <property type="entry name" value="UbiA"/>
    <property type="match status" value="1"/>
</dbReference>
<dbReference type="NCBIfam" id="TIGR01473">
    <property type="entry name" value="cyoE_ctaB"/>
    <property type="match status" value="1"/>
</dbReference>
<dbReference type="PANTHER" id="PTHR43448:SF2">
    <property type="entry name" value="PROTOHEME IX FARNESYLTRANSFERASE, MITOCHONDRIAL"/>
    <property type="match status" value="1"/>
</dbReference>
<dbReference type="AlphaFoldDB" id="A0AAW1VCL6"/>
<evidence type="ECO:0000256" key="2">
    <source>
        <dbReference type="ARBA" id="ARBA00005985"/>
    </source>
</evidence>
<comment type="catalytic activity">
    <reaction evidence="13">
        <text>heme b + (2E,6E)-farnesyl diphosphate + H2O = Fe(II)-heme o + diphosphate</text>
        <dbReference type="Rhea" id="RHEA:28070"/>
        <dbReference type="ChEBI" id="CHEBI:15377"/>
        <dbReference type="ChEBI" id="CHEBI:33019"/>
        <dbReference type="ChEBI" id="CHEBI:60344"/>
        <dbReference type="ChEBI" id="CHEBI:60530"/>
        <dbReference type="ChEBI" id="CHEBI:175763"/>
        <dbReference type="EC" id="2.5.1.141"/>
    </reaction>
</comment>
<comment type="subcellular location">
    <subcellularLocation>
        <location evidence="1">Mitochondrion membrane</location>
        <topology evidence="1">Multi-pass membrane protein</topology>
    </subcellularLocation>
</comment>
<evidence type="ECO:0000256" key="14">
    <source>
        <dbReference type="SAM" id="Phobius"/>
    </source>
</evidence>
<evidence type="ECO:0000256" key="1">
    <source>
        <dbReference type="ARBA" id="ARBA00004225"/>
    </source>
</evidence>
<keyword evidence="8 14" id="KW-1133">Transmembrane helix</keyword>
<organism evidence="15 16">
    <name type="scientific">Henosepilachna vigintioctopunctata</name>
    <dbReference type="NCBI Taxonomy" id="420089"/>
    <lineage>
        <taxon>Eukaryota</taxon>
        <taxon>Metazoa</taxon>
        <taxon>Ecdysozoa</taxon>
        <taxon>Arthropoda</taxon>
        <taxon>Hexapoda</taxon>
        <taxon>Insecta</taxon>
        <taxon>Pterygota</taxon>
        <taxon>Neoptera</taxon>
        <taxon>Endopterygota</taxon>
        <taxon>Coleoptera</taxon>
        <taxon>Polyphaga</taxon>
        <taxon>Cucujiformia</taxon>
        <taxon>Coccinelloidea</taxon>
        <taxon>Coccinellidae</taxon>
        <taxon>Epilachninae</taxon>
        <taxon>Epilachnini</taxon>
        <taxon>Henosepilachna</taxon>
    </lineage>
</organism>
<evidence type="ECO:0000256" key="5">
    <source>
        <dbReference type="ARBA" id="ARBA00022679"/>
    </source>
</evidence>
<evidence type="ECO:0000256" key="6">
    <source>
        <dbReference type="ARBA" id="ARBA00022692"/>
    </source>
</evidence>
<dbReference type="PROSITE" id="PS00943">
    <property type="entry name" value="UBIA"/>
    <property type="match status" value="1"/>
</dbReference>
<evidence type="ECO:0000256" key="4">
    <source>
        <dbReference type="ARBA" id="ARBA00016335"/>
    </source>
</evidence>
<dbReference type="HAMAP" id="MF_00154">
    <property type="entry name" value="CyoE_CtaB"/>
    <property type="match status" value="1"/>
</dbReference>
<dbReference type="GO" id="GO:0031966">
    <property type="term" value="C:mitochondrial membrane"/>
    <property type="evidence" value="ECO:0007669"/>
    <property type="project" value="UniProtKB-SubCell"/>
</dbReference>
<feature type="transmembrane region" description="Helical" evidence="14">
    <location>
        <begin position="337"/>
        <end position="354"/>
    </location>
</feature>
<dbReference type="InterPro" id="IPR006369">
    <property type="entry name" value="Protohaem_IX_farnesylTrfase"/>
</dbReference>